<dbReference type="PANTHER" id="PTHR43244:SF2">
    <property type="entry name" value="CONSERVED HYPOTHETICAL ALANINE AND PROLINE-RICH PROTEIN"/>
    <property type="match status" value="1"/>
</dbReference>
<protein>
    <recommendedName>
        <fullName evidence="1">Luciferase-like domain-containing protein</fullName>
    </recommendedName>
</protein>
<dbReference type="PATRIC" id="fig|1068978.7.peg.6643"/>
<proteinExistence type="predicted"/>
<dbReference type="PANTHER" id="PTHR43244">
    <property type="match status" value="1"/>
</dbReference>
<keyword evidence="3" id="KW-1185">Reference proteome</keyword>
<dbReference type="KEGG" id="amq:AMETH_6183"/>
<accession>A0A076N613</accession>
<dbReference type="EMBL" id="CP009110">
    <property type="protein sequence ID" value="AIJ26275.1"/>
    <property type="molecule type" value="Genomic_DNA"/>
</dbReference>
<feature type="domain" description="Luciferase-like" evidence="1">
    <location>
        <begin position="16"/>
        <end position="197"/>
    </location>
</feature>
<reference evidence="2 3" key="1">
    <citation type="submission" date="2014-07" db="EMBL/GenBank/DDBJ databases">
        <title>Whole Genome Sequence of the Amycolatopsis methanolica 239.</title>
        <authorList>
            <person name="Tang B."/>
        </authorList>
    </citation>
    <scope>NUCLEOTIDE SEQUENCE [LARGE SCALE GENOMIC DNA]</scope>
    <source>
        <strain evidence="2 3">239</strain>
    </source>
</reference>
<name>A0A076N613_AMYME</name>
<evidence type="ECO:0000259" key="1">
    <source>
        <dbReference type="Pfam" id="PF00296"/>
    </source>
</evidence>
<gene>
    <name evidence="2" type="ORF">AMETH_6183</name>
</gene>
<dbReference type="InterPro" id="IPR050564">
    <property type="entry name" value="F420-G6PD/mer"/>
</dbReference>
<dbReference type="RefSeq" id="WP_017985108.1">
    <property type="nucleotide sequence ID" value="NZ_AQUL01000001.1"/>
</dbReference>
<dbReference type="OrthoDB" id="5241778at2"/>
<organism evidence="2 3">
    <name type="scientific">Amycolatopsis methanolica 239</name>
    <dbReference type="NCBI Taxonomy" id="1068978"/>
    <lineage>
        <taxon>Bacteria</taxon>
        <taxon>Bacillati</taxon>
        <taxon>Actinomycetota</taxon>
        <taxon>Actinomycetes</taxon>
        <taxon>Pseudonocardiales</taxon>
        <taxon>Pseudonocardiaceae</taxon>
        <taxon>Amycolatopsis</taxon>
        <taxon>Amycolatopsis methanolica group</taxon>
    </lineage>
</organism>
<evidence type="ECO:0000313" key="3">
    <source>
        <dbReference type="Proteomes" id="UP000062973"/>
    </source>
</evidence>
<dbReference type="InterPro" id="IPR036661">
    <property type="entry name" value="Luciferase-like_sf"/>
</dbReference>
<dbReference type="STRING" id="1068978.AMETH_6183"/>
<sequence length="270" mass="29522">MTDKPFRFGLVAGQITHLTDWTTLARRTEVQGFDILLSPDPLGGLDPFTTLSAAAAVTTELHVGTFVAVDGFRDRRLLAWQAESLHRLTGGRFELGLGTGRPGAESTLRQLGREFGTPKERVAHIAETVRHLNEQEVRPKLLLAAGGPKMLALAGREADIATMAWQPRTTETEARELVRVVQDAAHGRDVELAMNLLAVGDEPAPWLERYIGTTIADLVAHDSVSVLPSTTQQAADTLLRRREELGISYVTINSGYADRFAPIVELLKGR</sequence>
<dbReference type="AlphaFoldDB" id="A0A076N613"/>
<evidence type="ECO:0000313" key="2">
    <source>
        <dbReference type="EMBL" id="AIJ26275.1"/>
    </source>
</evidence>
<dbReference type="GO" id="GO:0016705">
    <property type="term" value="F:oxidoreductase activity, acting on paired donors, with incorporation or reduction of molecular oxygen"/>
    <property type="evidence" value="ECO:0007669"/>
    <property type="project" value="InterPro"/>
</dbReference>
<dbReference type="Pfam" id="PF00296">
    <property type="entry name" value="Bac_luciferase"/>
    <property type="match status" value="1"/>
</dbReference>
<dbReference type="Proteomes" id="UP000062973">
    <property type="component" value="Chromosome"/>
</dbReference>
<dbReference type="InterPro" id="IPR011251">
    <property type="entry name" value="Luciferase-like_dom"/>
</dbReference>
<dbReference type="Gene3D" id="3.20.20.30">
    <property type="entry name" value="Luciferase-like domain"/>
    <property type="match status" value="2"/>
</dbReference>
<dbReference type="HOGENOM" id="CLU_027853_6_3_11"/>
<dbReference type="SUPFAM" id="SSF51679">
    <property type="entry name" value="Bacterial luciferase-like"/>
    <property type="match status" value="1"/>
</dbReference>
<dbReference type="eggNOG" id="COG2141">
    <property type="taxonomic scope" value="Bacteria"/>
</dbReference>